<dbReference type="Proteomes" id="UP000318384">
    <property type="component" value="Chromosome"/>
</dbReference>
<feature type="compositionally biased region" description="Polar residues" evidence="1">
    <location>
        <begin position="524"/>
        <end position="545"/>
    </location>
</feature>
<sequence length="563" mass="63186">MPESDDQNSSWNRREPLAPESETDEGWPTDFEGPLSEEGTEPESGLNASNAELEEFDFSLKFEDYAPVWLQKIRSFFSSDPEWSFASAVGCVAIILTVVLLLAMPEDKVKQVADRITAPEVEITKLPDSEPIDSRIDVEVPSPYAWVEVGSEPLYISFGEFQKTISEVVVLEERPETPFKLPEFNKNPEPATAPVIVMDVQKIRIIEREILDPAIDESFVLKSQPSPVEMESRLDPAELLLFDQNWKLFDLVRAETRTQQTIRPTLYRERFPGGEHLQVGQEQPLDRSQLDRLTRVTAPQQSDQLNIEIRKRIPQNGTVQNLLTYSLLVKNQGTSPAYNVQIDEELSPATSLVDVSPPAEVKQNHLYWNIARLDPDEERELKIKVFLDQEGNAKTNSIIRLASKVTASTDISAPRLAVQMTGPEVVTEGEIFPLDFIVSNQGRNDQRGIVLNLDLPEGLEHAEGQRLMLKIDQLAVRESRKLRARVRATKPGFVTSQAALAAQGVSLEQTSLKQKIVERKTEPKPTTSQQTPAQSKVPTESSSPAQFCPCQPVYLPPVMYLVP</sequence>
<proteinExistence type="predicted"/>
<protein>
    <submittedName>
        <fullName evidence="4">Large cysteine-rich periplasmic protein omcB</fullName>
    </submittedName>
</protein>
<dbReference type="Pfam" id="PF01345">
    <property type="entry name" value="DUF11"/>
    <property type="match status" value="1"/>
</dbReference>
<evidence type="ECO:0000256" key="2">
    <source>
        <dbReference type="SAM" id="Phobius"/>
    </source>
</evidence>
<reference evidence="4 5" key="1">
    <citation type="submission" date="2019-03" db="EMBL/GenBank/DDBJ databases">
        <title>Deep-cultivation of Planctomycetes and their phenomic and genomic characterization uncovers novel biology.</title>
        <authorList>
            <person name="Wiegand S."/>
            <person name="Jogler M."/>
            <person name="Boedeker C."/>
            <person name="Pinto D."/>
            <person name="Vollmers J."/>
            <person name="Rivas-Marin E."/>
            <person name="Kohn T."/>
            <person name="Peeters S.H."/>
            <person name="Heuer A."/>
            <person name="Rast P."/>
            <person name="Oberbeckmann S."/>
            <person name="Bunk B."/>
            <person name="Jeske O."/>
            <person name="Meyerdierks A."/>
            <person name="Storesund J.E."/>
            <person name="Kallscheuer N."/>
            <person name="Luecker S."/>
            <person name="Lage O.M."/>
            <person name="Pohl T."/>
            <person name="Merkel B.J."/>
            <person name="Hornburger P."/>
            <person name="Mueller R.-W."/>
            <person name="Bruemmer F."/>
            <person name="Labrenz M."/>
            <person name="Spormann A.M."/>
            <person name="Op den Camp H."/>
            <person name="Overmann J."/>
            <person name="Amann R."/>
            <person name="Jetten M.S.M."/>
            <person name="Mascher T."/>
            <person name="Medema M.H."/>
            <person name="Devos D.P."/>
            <person name="Kaster A.-K."/>
            <person name="Ovreas L."/>
            <person name="Rohde M."/>
            <person name="Galperin M.Y."/>
            <person name="Jogler C."/>
        </authorList>
    </citation>
    <scope>NUCLEOTIDE SEQUENCE [LARGE SCALE GENOMIC DNA]</scope>
    <source>
        <strain evidence="4 5">V202</strain>
    </source>
</reference>
<keyword evidence="2" id="KW-1133">Transmembrane helix</keyword>
<dbReference type="PANTHER" id="PTHR34819">
    <property type="entry name" value="LARGE CYSTEINE-RICH PERIPLASMIC PROTEIN OMCB"/>
    <property type="match status" value="1"/>
</dbReference>
<dbReference type="PANTHER" id="PTHR34819:SF3">
    <property type="entry name" value="CELL SURFACE PROTEIN"/>
    <property type="match status" value="1"/>
</dbReference>
<keyword evidence="5" id="KW-1185">Reference proteome</keyword>
<evidence type="ECO:0000313" key="5">
    <source>
        <dbReference type="Proteomes" id="UP000318384"/>
    </source>
</evidence>
<dbReference type="EMBL" id="CP037422">
    <property type="protein sequence ID" value="QDU07638.1"/>
    <property type="molecule type" value="Genomic_DNA"/>
</dbReference>
<organism evidence="4 5">
    <name type="scientific">Gimesia aquarii</name>
    <dbReference type="NCBI Taxonomy" id="2527964"/>
    <lineage>
        <taxon>Bacteria</taxon>
        <taxon>Pseudomonadati</taxon>
        <taxon>Planctomycetota</taxon>
        <taxon>Planctomycetia</taxon>
        <taxon>Planctomycetales</taxon>
        <taxon>Planctomycetaceae</taxon>
        <taxon>Gimesia</taxon>
    </lineage>
</organism>
<evidence type="ECO:0000256" key="1">
    <source>
        <dbReference type="SAM" id="MobiDB-lite"/>
    </source>
</evidence>
<accession>A0A517WQZ2</accession>
<feature type="domain" description="DUF11" evidence="3">
    <location>
        <begin position="308"/>
        <end position="397"/>
    </location>
</feature>
<name>A0A517WQZ2_9PLAN</name>
<dbReference type="InterPro" id="IPR051172">
    <property type="entry name" value="Chlamydia_OmcB"/>
</dbReference>
<keyword evidence="2" id="KW-0472">Membrane</keyword>
<evidence type="ECO:0000259" key="3">
    <source>
        <dbReference type="Pfam" id="PF01345"/>
    </source>
</evidence>
<gene>
    <name evidence="4" type="primary">omcB_2</name>
    <name evidence="4" type="ORF">V202x_09970</name>
</gene>
<dbReference type="InterPro" id="IPR001434">
    <property type="entry name" value="OmcB-like_DUF11"/>
</dbReference>
<keyword evidence="2" id="KW-0812">Transmembrane</keyword>
<feature type="transmembrane region" description="Helical" evidence="2">
    <location>
        <begin position="83"/>
        <end position="103"/>
    </location>
</feature>
<dbReference type="RefSeq" id="WP_145171729.1">
    <property type="nucleotide sequence ID" value="NZ_CP037422.1"/>
</dbReference>
<feature type="region of interest" description="Disordered" evidence="1">
    <location>
        <begin position="517"/>
        <end position="547"/>
    </location>
</feature>
<dbReference type="OrthoDB" id="282600at2"/>
<evidence type="ECO:0000313" key="4">
    <source>
        <dbReference type="EMBL" id="QDU07638.1"/>
    </source>
</evidence>
<dbReference type="AlphaFoldDB" id="A0A517WQZ2"/>
<feature type="region of interest" description="Disordered" evidence="1">
    <location>
        <begin position="1"/>
        <end position="46"/>
    </location>
</feature>